<dbReference type="SMART" id="SM01130">
    <property type="entry name" value="DHDPS"/>
    <property type="match status" value="1"/>
</dbReference>
<dbReference type="Pfam" id="PF00701">
    <property type="entry name" value="DHDPS"/>
    <property type="match status" value="1"/>
</dbReference>
<dbReference type="InterPro" id="IPR002220">
    <property type="entry name" value="DapA-like"/>
</dbReference>
<evidence type="ECO:0000256" key="2">
    <source>
        <dbReference type="PIRNR" id="PIRNR001365"/>
    </source>
</evidence>
<dbReference type="SUPFAM" id="SSF51569">
    <property type="entry name" value="Aldolase"/>
    <property type="match status" value="1"/>
</dbReference>
<evidence type="ECO:0000313" key="5">
    <source>
        <dbReference type="Proteomes" id="UP000214606"/>
    </source>
</evidence>
<evidence type="ECO:0000256" key="1">
    <source>
        <dbReference type="ARBA" id="ARBA00023239"/>
    </source>
</evidence>
<dbReference type="Proteomes" id="UP000214606">
    <property type="component" value="Chromosome"/>
</dbReference>
<dbReference type="EMBL" id="CP017703">
    <property type="protein sequence ID" value="ASS90300.1"/>
    <property type="molecule type" value="Genomic_DNA"/>
</dbReference>
<gene>
    <name evidence="4" type="ORF">AP3564_08710</name>
</gene>
<protein>
    <submittedName>
        <fullName evidence="4">Dihydrodipicolinate synthase family protein</fullName>
    </submittedName>
</protein>
<feature type="binding site" evidence="3">
    <location>
        <position position="51"/>
    </location>
    <ligand>
        <name>pyruvate</name>
        <dbReference type="ChEBI" id="CHEBI:15361"/>
    </ligand>
</feature>
<dbReference type="Gene3D" id="3.20.20.70">
    <property type="entry name" value="Aldolase class I"/>
    <property type="match status" value="1"/>
</dbReference>
<name>A0A223E516_9BACI</name>
<accession>A0A223E516</accession>
<comment type="similarity">
    <text evidence="2">Belongs to the DapA family.</text>
</comment>
<evidence type="ECO:0000256" key="3">
    <source>
        <dbReference type="PIRSR" id="PIRSR001365-2"/>
    </source>
</evidence>
<reference evidence="4 5" key="1">
    <citation type="submission" date="2016-10" db="EMBL/GenBank/DDBJ databases">
        <title>The whole genome sequencing and assembly of Aeribacillus pallidus KCTC3564 strain.</title>
        <authorList>
            <person name="Lee Y.-J."/>
            <person name="Park M.-K."/>
            <person name="Yi H."/>
            <person name="Bahn Y.-S."/>
            <person name="Kim J.F."/>
            <person name="Lee D.-W."/>
        </authorList>
    </citation>
    <scope>NUCLEOTIDE SEQUENCE [LARGE SCALE GENOMIC DNA]</scope>
    <source>
        <strain evidence="4 5">KCTC3564</strain>
    </source>
</reference>
<dbReference type="PANTHER" id="PTHR12128">
    <property type="entry name" value="DIHYDRODIPICOLINATE SYNTHASE"/>
    <property type="match status" value="1"/>
</dbReference>
<keyword evidence="1 2" id="KW-0456">Lyase</keyword>
<dbReference type="PANTHER" id="PTHR12128:SF38">
    <property type="entry name" value="DIHYDRODIPICOLINATE SYNTHETASE FAMILY PROTEIN (AFU_ORTHOLOGUE AFUA_6G00110)"/>
    <property type="match status" value="1"/>
</dbReference>
<dbReference type="CDD" id="cd00408">
    <property type="entry name" value="DHDPS-like"/>
    <property type="match status" value="1"/>
</dbReference>
<dbReference type="PRINTS" id="PR00146">
    <property type="entry name" value="DHPICSNTHASE"/>
</dbReference>
<proteinExistence type="inferred from homology"/>
<dbReference type="RefSeq" id="WP_094245227.1">
    <property type="nucleotide sequence ID" value="NZ_CP017703.1"/>
</dbReference>
<dbReference type="KEGG" id="apak:AP3564_08710"/>
<dbReference type="GO" id="GO:0008840">
    <property type="term" value="F:4-hydroxy-tetrahydrodipicolinate synthase activity"/>
    <property type="evidence" value="ECO:0007669"/>
    <property type="project" value="TreeGrafter"/>
</dbReference>
<evidence type="ECO:0000313" key="4">
    <source>
        <dbReference type="EMBL" id="ASS90300.1"/>
    </source>
</evidence>
<sequence length="316" mass="34936">MKNKVKWSGVFPAVLVPFKDDYSIDEEGFRALVRWVASHDGVNGIVVNGHTGEIMTLLPEERAEVVRIAADELKGRIPVISGVSAEGTIEAIQHAQAVENAGGSGILLMPPHSWLRFGMQPESPVQFFKDVAEAINISIIVHQYPTWTKASYTTSQLLEMAEIPNVVAFKLGQRDIAQYEVDVRALKKHAPDVSLLTCHDEYLLPTLIQGIDGALVGFGCFAPDLIAELVKAVKNQDLIAANAVYDRIFELKHAIYKMDEPSSTSHLRMKEAMYQRGLISSSLARRPVLPLTEKEKEEIRQALLKVGLLKEDGVKS</sequence>
<dbReference type="AlphaFoldDB" id="A0A223E516"/>
<dbReference type="InterPro" id="IPR013785">
    <property type="entry name" value="Aldolase_TIM"/>
</dbReference>
<organism evidence="4 5">
    <name type="scientific">Aeribacillus pallidus</name>
    <dbReference type="NCBI Taxonomy" id="33936"/>
    <lineage>
        <taxon>Bacteria</taxon>
        <taxon>Bacillati</taxon>
        <taxon>Bacillota</taxon>
        <taxon>Bacilli</taxon>
        <taxon>Bacillales</taxon>
        <taxon>Bacillaceae</taxon>
        <taxon>Aeribacillus</taxon>
    </lineage>
</organism>
<dbReference type="PIRSF" id="PIRSF001365">
    <property type="entry name" value="DHDPS"/>
    <property type="match status" value="1"/>
</dbReference>